<accession>A0A4T0UJC1</accession>
<dbReference type="InterPro" id="IPR000873">
    <property type="entry name" value="AMP-dep_synth/lig_dom"/>
</dbReference>
<keyword evidence="1 3" id="KW-0436">Ligase</keyword>
<protein>
    <submittedName>
        <fullName evidence="3">Long-chain fatty acid--CoA ligase</fullName>
    </submittedName>
</protein>
<evidence type="ECO:0000259" key="2">
    <source>
        <dbReference type="Pfam" id="PF00501"/>
    </source>
</evidence>
<dbReference type="PANTHER" id="PTHR43767:SF8">
    <property type="entry name" value="LONG-CHAIN-FATTY-ACID--COA LIGASE"/>
    <property type="match status" value="1"/>
</dbReference>
<gene>
    <name evidence="3" type="ORF">E5K04_15330</name>
</gene>
<dbReference type="SUPFAM" id="SSF56801">
    <property type="entry name" value="Acetyl-CoA synthetase-like"/>
    <property type="match status" value="1"/>
</dbReference>
<organism evidence="3 4">
    <name type="scientific">Crenobacter intestini</name>
    <dbReference type="NCBI Taxonomy" id="2563443"/>
    <lineage>
        <taxon>Bacteria</taxon>
        <taxon>Pseudomonadati</taxon>
        <taxon>Pseudomonadota</taxon>
        <taxon>Betaproteobacteria</taxon>
        <taxon>Neisseriales</taxon>
        <taxon>Neisseriaceae</taxon>
        <taxon>Crenobacter</taxon>
    </lineage>
</organism>
<dbReference type="Gene3D" id="3.40.50.12780">
    <property type="entry name" value="N-terminal domain of ligase-like"/>
    <property type="match status" value="1"/>
</dbReference>
<evidence type="ECO:0000313" key="3">
    <source>
        <dbReference type="EMBL" id="TIC78667.1"/>
    </source>
</evidence>
<dbReference type="EMBL" id="STGJ01000023">
    <property type="protein sequence ID" value="TIC78667.1"/>
    <property type="molecule type" value="Genomic_DNA"/>
</dbReference>
<evidence type="ECO:0000313" key="4">
    <source>
        <dbReference type="Proteomes" id="UP000308891"/>
    </source>
</evidence>
<dbReference type="Pfam" id="PF00501">
    <property type="entry name" value="AMP-binding"/>
    <property type="match status" value="1"/>
</dbReference>
<dbReference type="GO" id="GO:0016874">
    <property type="term" value="F:ligase activity"/>
    <property type="evidence" value="ECO:0007669"/>
    <property type="project" value="UniProtKB-KW"/>
</dbReference>
<dbReference type="PANTHER" id="PTHR43767">
    <property type="entry name" value="LONG-CHAIN-FATTY-ACID--COA LIGASE"/>
    <property type="match status" value="1"/>
</dbReference>
<dbReference type="RefSeq" id="WP_136555716.1">
    <property type="nucleotide sequence ID" value="NZ_STGJ01000023.1"/>
</dbReference>
<dbReference type="InterPro" id="IPR042099">
    <property type="entry name" value="ANL_N_sf"/>
</dbReference>
<dbReference type="Proteomes" id="UP000308891">
    <property type="component" value="Unassembled WGS sequence"/>
</dbReference>
<keyword evidence="4" id="KW-1185">Reference proteome</keyword>
<reference evidence="3 4" key="1">
    <citation type="submission" date="2019-04" db="EMBL/GenBank/DDBJ databases">
        <title>Crenobacter sp. nov.</title>
        <authorList>
            <person name="Shi S."/>
        </authorList>
    </citation>
    <scope>NUCLEOTIDE SEQUENCE [LARGE SCALE GENOMIC DNA]</scope>
    <source>
        <strain evidence="3 4">GY 70310</strain>
    </source>
</reference>
<evidence type="ECO:0000256" key="1">
    <source>
        <dbReference type="ARBA" id="ARBA00022598"/>
    </source>
</evidence>
<dbReference type="InterPro" id="IPR020845">
    <property type="entry name" value="AMP-binding_CS"/>
</dbReference>
<dbReference type="OrthoDB" id="9763207at2"/>
<dbReference type="PROSITE" id="PS00455">
    <property type="entry name" value="AMP_BINDING"/>
    <property type="match status" value="1"/>
</dbReference>
<dbReference type="InterPro" id="IPR050237">
    <property type="entry name" value="ATP-dep_AMP-bd_enzyme"/>
</dbReference>
<comment type="caution">
    <text evidence="3">The sequence shown here is derived from an EMBL/GenBank/DDBJ whole genome shotgun (WGS) entry which is preliminary data.</text>
</comment>
<feature type="domain" description="AMP-dependent synthetase/ligase" evidence="2">
    <location>
        <begin position="14"/>
        <end position="324"/>
    </location>
</feature>
<dbReference type="AlphaFoldDB" id="A0A4T0UJC1"/>
<proteinExistence type="predicted"/>
<name>A0A4T0UJC1_9NEIS</name>
<sequence>MNTPLWDALAASLARNASRVLIDDGVRALTGEALAQEVARAAAALADCRVVALAADNGSDWAVADLAALACGATLLPLPLFFSPAQRAHALLDAGADALLRPCRPGEAPLAGCPSLTLERLAQATTGRCPDATAKLTYTSGTTGSPKGVCLEQSLLLATAEALADATGGGSLTSHLCLLPLSTLLENVAGLYRALLIGARCRLPALAEVGLTGSSGLNRQQLCAALSRHAPASVISVPQILTELVAATQQGWAPPASLGFVAVGGARVAPALVAAARAAGLPVYEGYGLSECGSVVCLNTPNADRPGSVGCPLPHVRTRVENGELVVELPAPTGYLGDAPSFSRRVASGDLVSVDADGFVHVAGRRKHVLITAFGRNVSPEWVESELCADGRIRQCVVLGEGEATLSALAFAPGASDEALAGTLARANAALPDYARVARLIRLDAPLLPGGEFMTENGRPRRARIAEHWATVPKTVPCQGEPG</sequence>